<dbReference type="Proteomes" id="UP000092666">
    <property type="component" value="Unassembled WGS sequence"/>
</dbReference>
<organism evidence="3 4">
    <name type="scientific">Kwoniella heveanensis BCC8398</name>
    <dbReference type="NCBI Taxonomy" id="1296120"/>
    <lineage>
        <taxon>Eukaryota</taxon>
        <taxon>Fungi</taxon>
        <taxon>Dikarya</taxon>
        <taxon>Basidiomycota</taxon>
        <taxon>Agaricomycotina</taxon>
        <taxon>Tremellomycetes</taxon>
        <taxon>Tremellales</taxon>
        <taxon>Cryptococcaceae</taxon>
        <taxon>Kwoniella</taxon>
    </lineage>
</organism>
<feature type="transmembrane region" description="Helical" evidence="2">
    <location>
        <begin position="591"/>
        <end position="610"/>
    </location>
</feature>
<name>A0A1B9GLI3_9TREE</name>
<evidence type="ECO:0000256" key="2">
    <source>
        <dbReference type="SAM" id="Phobius"/>
    </source>
</evidence>
<dbReference type="EMBL" id="KI669512">
    <property type="protein sequence ID" value="OCF31833.1"/>
    <property type="molecule type" value="Genomic_DNA"/>
</dbReference>
<proteinExistence type="predicted"/>
<evidence type="ECO:0000313" key="4">
    <source>
        <dbReference type="Proteomes" id="UP000092666"/>
    </source>
</evidence>
<feature type="transmembrane region" description="Helical" evidence="2">
    <location>
        <begin position="783"/>
        <end position="801"/>
    </location>
</feature>
<sequence length="816" mass="92660">MDIDKDAARPPPVRRKTRRSIWRCLGVSCGLIVLGIIIFVGYIGYTVAKSTIDTARNPHKHLLYNGTSPPGSDDKALGLTASQVVRPFIEPQTKFDVLLTVYVRLPNDETDHKEEYATEKDWKPDGYTGSELANAANSGRSPVEVRWKPTEQVVFQQIVMRDMSMSHRDVDVTVNFDLPLKRFYDYYLYAEDVRMAVALIPTVNSKLDRLADFTDWRPTDADVSYQKISPEFIDSHPLNTDDSDDSKQWAALEAMGFTLPIIEFHNHPDNCNKTDSPSAQKDALDDDDDLYSSIMDDDQDDKNDNIVGNNKPEADADADAGASVEGEVVVALKDQHEQGDGGIDAAERKKLVEKIGNGKVINEDLRPYIVTRSHVYIINETRLFDRKAYDNAHKNLRKHACGKSAPGNLTHRFRCYRTYDHNGHWSTRLVLNPSLPTSDNVGTAAPKGKELAYGPYLGSLRHGAGPKDVKLLPVTRRQCSPSSNVTDPETLNVNYTIRFSSLTPARVHLLDNFVQPHRSAHNATDTDRAELQDEWEQASGVWGSRGKGTHPWRRLIITMIRDVFLSIPIWILGLLYWYTRLTVRGIYLPSVYTFVATGLVKAAVMQISLWHTSTEVGTGILTVLFTLLELAPLFLQLRLVLPFEVERKGWKLSFRRWRWSHSERASQRQGTGFDWKVWTGVFAALFSVCYFPRKKGYLLIHPHRPPTPDPKIHWLAKSTLVSSIGIASWDLSYILQVAHNFRTGTFAGMYALTAYLYLAYRVTKLVYYLPWVVGKYEVWEGMAWHQLVMVAVEIVLVYQAWTMPRVEQKVEDVDEE</sequence>
<keyword evidence="2" id="KW-1133">Transmembrane helix</keyword>
<feature type="transmembrane region" description="Helical" evidence="2">
    <location>
        <begin position="21"/>
        <end position="45"/>
    </location>
</feature>
<reference evidence="3 4" key="1">
    <citation type="submission" date="2013-07" db="EMBL/GenBank/DDBJ databases">
        <title>The Genome Sequence of Cryptococcus heveanensis BCC8398.</title>
        <authorList>
            <consortium name="The Broad Institute Genome Sequencing Platform"/>
            <person name="Cuomo C."/>
            <person name="Litvintseva A."/>
            <person name="Chen Y."/>
            <person name="Heitman J."/>
            <person name="Sun S."/>
            <person name="Springer D."/>
            <person name="Dromer F."/>
            <person name="Young S.K."/>
            <person name="Zeng Q."/>
            <person name="Gargeya S."/>
            <person name="Fitzgerald M."/>
            <person name="Abouelleil A."/>
            <person name="Alvarado L."/>
            <person name="Berlin A.M."/>
            <person name="Chapman S.B."/>
            <person name="Dewar J."/>
            <person name="Goldberg J."/>
            <person name="Griggs A."/>
            <person name="Gujja S."/>
            <person name="Hansen M."/>
            <person name="Howarth C."/>
            <person name="Imamovic A."/>
            <person name="Larimer J."/>
            <person name="McCowan C."/>
            <person name="Murphy C."/>
            <person name="Pearson M."/>
            <person name="Priest M."/>
            <person name="Roberts A."/>
            <person name="Saif S."/>
            <person name="Shea T."/>
            <person name="Sykes S."/>
            <person name="Wortman J."/>
            <person name="Nusbaum C."/>
            <person name="Birren B."/>
        </authorList>
    </citation>
    <scope>NUCLEOTIDE SEQUENCE [LARGE SCALE GENOMIC DNA]</scope>
    <source>
        <strain evidence="3 4">BCC8398</strain>
    </source>
</reference>
<feature type="transmembrane region" description="Helical" evidence="2">
    <location>
        <begin position="616"/>
        <end position="641"/>
    </location>
</feature>
<gene>
    <name evidence="3" type="ORF">I316_06431</name>
</gene>
<feature type="transmembrane region" description="Helical" evidence="2">
    <location>
        <begin position="746"/>
        <end position="763"/>
    </location>
</feature>
<keyword evidence="2" id="KW-0472">Membrane</keyword>
<feature type="compositionally biased region" description="Acidic residues" evidence="1">
    <location>
        <begin position="284"/>
        <end position="301"/>
    </location>
</feature>
<feature type="transmembrane region" description="Helical" evidence="2">
    <location>
        <begin position="563"/>
        <end position="579"/>
    </location>
</feature>
<accession>A0A1B9GLI3</accession>
<keyword evidence="2" id="KW-0812">Transmembrane</keyword>
<evidence type="ECO:0000313" key="3">
    <source>
        <dbReference type="EMBL" id="OCF31833.1"/>
    </source>
</evidence>
<keyword evidence="4" id="KW-1185">Reference proteome</keyword>
<evidence type="ECO:0000256" key="1">
    <source>
        <dbReference type="SAM" id="MobiDB-lite"/>
    </source>
</evidence>
<dbReference type="OrthoDB" id="2548253at2759"/>
<feature type="region of interest" description="Disordered" evidence="1">
    <location>
        <begin position="268"/>
        <end position="321"/>
    </location>
</feature>
<dbReference type="AlphaFoldDB" id="A0A1B9GLI3"/>
<protein>
    <submittedName>
        <fullName evidence="3">Uncharacterized protein</fullName>
    </submittedName>
</protein>
<reference evidence="4" key="2">
    <citation type="submission" date="2013-12" db="EMBL/GenBank/DDBJ databases">
        <title>Evolution of pathogenesis and genome organization in the Tremellales.</title>
        <authorList>
            <person name="Cuomo C."/>
            <person name="Litvintseva A."/>
            <person name="Heitman J."/>
            <person name="Chen Y."/>
            <person name="Sun S."/>
            <person name="Springer D."/>
            <person name="Dromer F."/>
            <person name="Young S."/>
            <person name="Zeng Q."/>
            <person name="Chapman S."/>
            <person name="Gujja S."/>
            <person name="Saif S."/>
            <person name="Birren B."/>
        </authorList>
    </citation>
    <scope>NUCLEOTIDE SEQUENCE [LARGE SCALE GENOMIC DNA]</scope>
    <source>
        <strain evidence="4">BCC8398</strain>
    </source>
</reference>